<feature type="non-terminal residue" evidence="2">
    <location>
        <position position="1"/>
    </location>
</feature>
<dbReference type="EMBL" id="CAJVPQ010008790">
    <property type="protein sequence ID" value="CAG8709947.1"/>
    <property type="molecule type" value="Genomic_DNA"/>
</dbReference>
<dbReference type="OrthoDB" id="2371274at2759"/>
<dbReference type="AlphaFoldDB" id="A0A9N9N892"/>
<gene>
    <name evidence="2" type="ORF">FCALED_LOCUS13867</name>
</gene>
<dbReference type="PANTHER" id="PTHR34825">
    <property type="entry name" value="CONSERVED PROTEIN, WITH A WEAK D-GALACTARATE DEHYDRATASE/ALTRONATE HYDROLASE DOMAIN"/>
    <property type="match status" value="1"/>
</dbReference>
<sequence>YYPPKKRPKIIKALEGEDVEDVKNVKTMTWNEQSDAIKSALDEPPIIIDNGAYSLGESEFKKFVTSGTFVDKSLFIMEFMIYGQRANLITRPRRFGKSTNLSMLETFLSTDYPSLNYVPDVKTSLFGKLKVARFEWFAKLYYKQWPVIHISFKDLRSKSWEIMQEDIKERISVLYGEHKYLIDSFSLPEDMKDDFMKVLRKETKDNASWTYALSNLARYLNKCFEKSSIILIDEYDWPMENARGFYDNVHDFFKTMYSSIAKENKYVHKILFVGTLPLGQSSFLSGLNNVVAYPMHEKPNHSGRAIFSDTFGFTEKEINSLLERKNQIEKLDELRLYYNGYQTSTNVHIYNPHSVISYLEKNEIDNYWTNSSSSITLVEHLKKCGSGVKDQLHNIIHSHSFESIGQDESVVGLNVMLMPYIRYNDFYTKPEPEIDTLCTLLYYSGYLTVVPGSLTGHTVKNVDLVIPNREIANQWILWIFEVLGMEYAKTNKIYESLFKKDIATFCNKFPPLYMELVSCFDIGNLKKGDLYETWYHIFVLGALAMYHGVEYRRTVSDDSDIMKDATKKALKQIVDNNYRMNLPEHVKEIVEVGIAFCDKVAFVSARCLKRNKEGITTNEDWEVVSEWETGK</sequence>
<dbReference type="Proteomes" id="UP000789570">
    <property type="component" value="Unassembled WGS sequence"/>
</dbReference>
<accession>A0A9N9N892</accession>
<proteinExistence type="predicted"/>
<evidence type="ECO:0000313" key="2">
    <source>
        <dbReference type="EMBL" id="CAG8709947.1"/>
    </source>
</evidence>
<reference evidence="2" key="1">
    <citation type="submission" date="2021-06" db="EMBL/GenBank/DDBJ databases">
        <authorList>
            <person name="Kallberg Y."/>
            <person name="Tangrot J."/>
            <person name="Rosling A."/>
        </authorList>
    </citation>
    <scope>NUCLEOTIDE SEQUENCE</scope>
    <source>
        <strain evidence="2">UK204</strain>
    </source>
</reference>
<feature type="domain" description="AAA-ATPase-like" evidence="1">
    <location>
        <begin position="56"/>
        <end position="281"/>
    </location>
</feature>
<dbReference type="Pfam" id="PF09820">
    <property type="entry name" value="AAA-ATPase_like"/>
    <property type="match status" value="1"/>
</dbReference>
<feature type="non-terminal residue" evidence="2">
    <location>
        <position position="631"/>
    </location>
</feature>
<dbReference type="InterPro" id="IPR027417">
    <property type="entry name" value="P-loop_NTPase"/>
</dbReference>
<evidence type="ECO:0000259" key="1">
    <source>
        <dbReference type="Pfam" id="PF09820"/>
    </source>
</evidence>
<evidence type="ECO:0000313" key="3">
    <source>
        <dbReference type="Proteomes" id="UP000789570"/>
    </source>
</evidence>
<name>A0A9N9N892_9GLOM</name>
<protein>
    <submittedName>
        <fullName evidence="2">17612_t:CDS:1</fullName>
    </submittedName>
</protein>
<dbReference type="PANTHER" id="PTHR34825:SF1">
    <property type="entry name" value="AAA-ATPASE-LIKE DOMAIN-CONTAINING PROTEIN"/>
    <property type="match status" value="1"/>
</dbReference>
<organism evidence="2 3">
    <name type="scientific">Funneliformis caledonium</name>
    <dbReference type="NCBI Taxonomy" id="1117310"/>
    <lineage>
        <taxon>Eukaryota</taxon>
        <taxon>Fungi</taxon>
        <taxon>Fungi incertae sedis</taxon>
        <taxon>Mucoromycota</taxon>
        <taxon>Glomeromycotina</taxon>
        <taxon>Glomeromycetes</taxon>
        <taxon>Glomerales</taxon>
        <taxon>Glomeraceae</taxon>
        <taxon>Funneliformis</taxon>
    </lineage>
</organism>
<dbReference type="SUPFAM" id="SSF52540">
    <property type="entry name" value="P-loop containing nucleoside triphosphate hydrolases"/>
    <property type="match status" value="1"/>
</dbReference>
<comment type="caution">
    <text evidence="2">The sequence shown here is derived from an EMBL/GenBank/DDBJ whole genome shotgun (WGS) entry which is preliminary data.</text>
</comment>
<dbReference type="InterPro" id="IPR018631">
    <property type="entry name" value="AAA-ATPase-like_dom"/>
</dbReference>
<keyword evidence="3" id="KW-1185">Reference proteome</keyword>